<protein>
    <submittedName>
        <fullName evidence="2">Uncharacterized protein</fullName>
    </submittedName>
</protein>
<accession>A0A6C0KQG6</accession>
<dbReference type="AlphaFoldDB" id="A0A6C0KQG6"/>
<evidence type="ECO:0000313" key="2">
    <source>
        <dbReference type="EMBL" id="QHU18960.1"/>
    </source>
</evidence>
<feature type="compositionally biased region" description="Polar residues" evidence="1">
    <location>
        <begin position="287"/>
        <end position="307"/>
    </location>
</feature>
<feature type="region of interest" description="Disordered" evidence="1">
    <location>
        <begin position="262"/>
        <end position="399"/>
    </location>
</feature>
<name>A0A6C0KQG6_9ZZZZ</name>
<reference evidence="2" key="1">
    <citation type="journal article" date="2020" name="Nature">
        <title>Giant virus diversity and host interactions through global metagenomics.</title>
        <authorList>
            <person name="Schulz F."/>
            <person name="Roux S."/>
            <person name="Paez-Espino D."/>
            <person name="Jungbluth S."/>
            <person name="Walsh D.A."/>
            <person name="Denef V.J."/>
            <person name="McMahon K.D."/>
            <person name="Konstantinidis K.T."/>
            <person name="Eloe-Fadrosh E.A."/>
            <person name="Kyrpides N.C."/>
            <person name="Woyke T."/>
        </authorList>
    </citation>
    <scope>NUCLEOTIDE SEQUENCE</scope>
    <source>
        <strain evidence="2">GVMAG-S-3300013014-104</strain>
    </source>
</reference>
<feature type="compositionally biased region" description="Polar residues" evidence="1">
    <location>
        <begin position="348"/>
        <end position="358"/>
    </location>
</feature>
<sequence>MTTVNTSSMAIRIYFNQIIHHIRNYDNTRNKLLQINNEIKDFSLYRDPANNSIFNLATDEGNNILLECCIHQIKQLCLQVVKKYGVLFDLGHYNNDGETALIYSIKHDWFYFAAFLIGYCEENPFKSIKDLNIENFDEQGKNALDYLFEKDKEIQVDRTVFQLEANGQYKQMLLLVELLGYYLDKSPDSTLTHDYINLICLDLPFYKPILEPYFKDHPDIKFTNQFCKAPVEASINLFQEGIPASRDLRSMVNTQVEARISNPTIALPDTSQNWDENDSDDERISLNPKNMSLPTPLSEYNPNNPGQIITYPRPFITSSTNSPRQEKRSLEDEEEEEEEQPNKKQRKVNSSSSFSQELGGNRRKKSNKKSTKKQYKKSAKKNHNKKQSKKLVKKHRKKY</sequence>
<dbReference type="EMBL" id="MN740943">
    <property type="protein sequence ID" value="QHU18960.1"/>
    <property type="molecule type" value="Genomic_DNA"/>
</dbReference>
<evidence type="ECO:0000256" key="1">
    <source>
        <dbReference type="SAM" id="MobiDB-lite"/>
    </source>
</evidence>
<feature type="compositionally biased region" description="Polar residues" evidence="1">
    <location>
        <begin position="262"/>
        <end position="274"/>
    </location>
</feature>
<proteinExistence type="predicted"/>
<feature type="compositionally biased region" description="Basic residues" evidence="1">
    <location>
        <begin position="361"/>
        <end position="399"/>
    </location>
</feature>
<organism evidence="2">
    <name type="scientific">viral metagenome</name>
    <dbReference type="NCBI Taxonomy" id="1070528"/>
    <lineage>
        <taxon>unclassified sequences</taxon>
        <taxon>metagenomes</taxon>
        <taxon>organismal metagenomes</taxon>
    </lineage>
</organism>